<comment type="caution">
    <text evidence="1">The sequence shown here is derived from an EMBL/GenBank/DDBJ whole genome shotgun (WGS) entry which is preliminary data.</text>
</comment>
<dbReference type="EMBL" id="JBGNUJ010000006">
    <property type="protein sequence ID" value="KAL3958909.1"/>
    <property type="molecule type" value="Genomic_DNA"/>
</dbReference>
<evidence type="ECO:0000313" key="2">
    <source>
        <dbReference type="Proteomes" id="UP001638806"/>
    </source>
</evidence>
<proteinExistence type="predicted"/>
<name>A0ACC4DRG2_PURLI</name>
<evidence type="ECO:0000313" key="1">
    <source>
        <dbReference type="EMBL" id="KAL3958909.1"/>
    </source>
</evidence>
<dbReference type="Proteomes" id="UP001638806">
    <property type="component" value="Unassembled WGS sequence"/>
</dbReference>
<protein>
    <submittedName>
        <fullName evidence="1">Uncharacterized protein</fullName>
    </submittedName>
</protein>
<accession>A0ACC4DRG2</accession>
<reference evidence="1" key="1">
    <citation type="submission" date="2024-12" db="EMBL/GenBank/DDBJ databases">
        <title>Comparative genomics and development of molecular markers within Purpureocillium lilacinum and among Purpureocillium species.</title>
        <authorList>
            <person name="Yeh Z.-Y."/>
            <person name="Ni N.-T."/>
            <person name="Lo P.-H."/>
            <person name="Mushyakhwo K."/>
            <person name="Lin C.-F."/>
            <person name="Nai Y.-S."/>
        </authorList>
    </citation>
    <scope>NUCLEOTIDE SEQUENCE</scope>
    <source>
        <strain evidence="1">NCHU-NPUST-175</strain>
    </source>
</reference>
<keyword evidence="2" id="KW-1185">Reference proteome</keyword>
<sequence length="588" mass="61282">MSSTQALFQRRLSARRCGPSRQHIHQPVPGSLPSQKTVILRDDDSSSQHAVALLSGGGSGHEPSFAGFVGRGFLSAAVAGSVFASPSAEQVFRALKVLGAKHPDRGILVVIMNYTGDVLHFGMAVEKARAEGIKVEQLVVGDDVGVGRKRGGRIGRRGLAGTVLVQKIAAAAAAQGASLEDVRRIASQVADNTATVGASLAHVHVPGREIVPDELGQDIEIGMGIHNEEGFGRVKTDLSGLVSTMLKQLLDQSDSDRAYINVAPSDEIVIMVNNLGGISVLEQGAITTEVVEQLATTYKLTPTRLLSGTYMTSLNGMGFSITILKVADKSFVSLLDAPADAAGWSPPSGLRTGSVESTRASRAISRTPPRLRLTTPAQHPATSPVVDSQLATSKLTAGLNSLIAAEAQITKYDTLVGDGDCGLCLKTGAEAVLSHIQSSSSSDAIRLVRSIAHVVENSMDGTSGALYAIFMNALASGLQQATASSGKQEVTPKIWAEGLKAALASLAKYTPAQPGDRTVVDALAPFVEILASTLSLQSAVDAARKGCESTKGMEASLGRSVYVSVEGWNSCPDPGAYGLVKFLEGLLQ</sequence>
<gene>
    <name evidence="1" type="ORF">ACCO45_007071</name>
</gene>
<organism evidence="1 2">
    <name type="scientific">Purpureocillium lilacinum</name>
    <name type="common">Paecilomyces lilacinus</name>
    <dbReference type="NCBI Taxonomy" id="33203"/>
    <lineage>
        <taxon>Eukaryota</taxon>
        <taxon>Fungi</taxon>
        <taxon>Dikarya</taxon>
        <taxon>Ascomycota</taxon>
        <taxon>Pezizomycotina</taxon>
        <taxon>Sordariomycetes</taxon>
        <taxon>Hypocreomycetidae</taxon>
        <taxon>Hypocreales</taxon>
        <taxon>Ophiocordycipitaceae</taxon>
        <taxon>Purpureocillium</taxon>
    </lineage>
</organism>